<dbReference type="EMBL" id="JABDTM020022213">
    <property type="protein sequence ID" value="KAH0816009.1"/>
    <property type="molecule type" value="Genomic_DNA"/>
</dbReference>
<evidence type="ECO:0000256" key="3">
    <source>
        <dbReference type="ARBA" id="ARBA00012462"/>
    </source>
</evidence>
<feature type="compositionally biased region" description="Acidic residues" evidence="15">
    <location>
        <begin position="544"/>
        <end position="560"/>
    </location>
</feature>
<evidence type="ECO:0000256" key="7">
    <source>
        <dbReference type="ARBA" id="ARBA00022723"/>
    </source>
</evidence>
<evidence type="ECO:0000256" key="12">
    <source>
        <dbReference type="ARBA" id="ARBA00023004"/>
    </source>
</evidence>
<organism evidence="17 18">
    <name type="scientific">Tenebrio molitor</name>
    <name type="common">Yellow mealworm beetle</name>
    <dbReference type="NCBI Taxonomy" id="7067"/>
    <lineage>
        <taxon>Eukaryota</taxon>
        <taxon>Metazoa</taxon>
        <taxon>Ecdysozoa</taxon>
        <taxon>Arthropoda</taxon>
        <taxon>Hexapoda</taxon>
        <taxon>Insecta</taxon>
        <taxon>Pterygota</taxon>
        <taxon>Neoptera</taxon>
        <taxon>Endopterygota</taxon>
        <taxon>Coleoptera</taxon>
        <taxon>Polyphaga</taxon>
        <taxon>Cucujiformia</taxon>
        <taxon>Tenebrionidae</taxon>
        <taxon>Tenebrio</taxon>
    </lineage>
</organism>
<dbReference type="PANTHER" id="PTHR43681">
    <property type="entry name" value="TRANSMEMBRANE GTPASE FZO"/>
    <property type="match status" value="1"/>
</dbReference>
<reference evidence="17" key="1">
    <citation type="journal article" date="2020" name="J Insects Food Feed">
        <title>The yellow mealworm (Tenebrio molitor) genome: a resource for the emerging insects as food and feed industry.</title>
        <authorList>
            <person name="Eriksson T."/>
            <person name="Andere A."/>
            <person name="Kelstrup H."/>
            <person name="Emery V."/>
            <person name="Picard C."/>
        </authorList>
    </citation>
    <scope>NUCLEOTIDE SEQUENCE</scope>
    <source>
        <strain evidence="17">Stoneville</strain>
        <tissue evidence="17">Whole head</tissue>
    </source>
</reference>
<dbReference type="PROSITE" id="PS51892">
    <property type="entry name" value="SUBTILASE"/>
    <property type="match status" value="1"/>
</dbReference>
<evidence type="ECO:0000256" key="11">
    <source>
        <dbReference type="ARBA" id="ARBA00023002"/>
    </source>
</evidence>
<dbReference type="InterPro" id="IPR027417">
    <property type="entry name" value="P-loop_NTPase"/>
</dbReference>
<evidence type="ECO:0000256" key="6">
    <source>
        <dbReference type="ARBA" id="ARBA00022670"/>
    </source>
</evidence>
<keyword evidence="8 14" id="KW-0378">Hydrolase</keyword>
<evidence type="ECO:0000256" key="2">
    <source>
        <dbReference type="ARBA" id="ARBA00001961"/>
    </source>
</evidence>
<dbReference type="InterPro" id="IPR051943">
    <property type="entry name" value="TRAFAC_Dynamin-like_GTPase"/>
</dbReference>
<keyword evidence="5" id="KW-0031">Aminopeptidase</keyword>
<dbReference type="Gene3D" id="3.40.50.300">
    <property type="entry name" value="P-loop containing nucleotide triphosphate hydrolases"/>
    <property type="match status" value="1"/>
</dbReference>
<dbReference type="PROSITE" id="PS00138">
    <property type="entry name" value="SUBTILASE_SER"/>
    <property type="match status" value="1"/>
</dbReference>
<dbReference type="InterPro" id="IPR046939">
    <property type="entry name" value="TPPII_C_sf"/>
</dbReference>
<protein>
    <recommendedName>
        <fullName evidence="4">Tripeptidyl-peptidase 2</fullName>
        <ecNumber evidence="3">3.4.14.10</ecNumber>
    </recommendedName>
    <alternativeName>
        <fullName evidence="13">Tripeptidyl aminopeptidase</fullName>
    </alternativeName>
</protein>
<feature type="compositionally biased region" description="Acidic residues" evidence="15">
    <location>
        <begin position="422"/>
        <end position="488"/>
    </location>
</feature>
<dbReference type="GO" id="GO:0004252">
    <property type="term" value="F:serine-type endopeptidase activity"/>
    <property type="evidence" value="ECO:0007669"/>
    <property type="project" value="UniProtKB-UniRule"/>
</dbReference>
<keyword evidence="9 14" id="KW-0720">Serine protease</keyword>
<dbReference type="Pfam" id="PF00350">
    <property type="entry name" value="Dynamin_N"/>
    <property type="match status" value="1"/>
</dbReference>
<feature type="compositionally biased region" description="Acidic residues" evidence="15">
    <location>
        <begin position="394"/>
        <end position="409"/>
    </location>
</feature>
<evidence type="ECO:0000256" key="1">
    <source>
        <dbReference type="ARBA" id="ARBA00001910"/>
    </source>
</evidence>
<dbReference type="Gene3D" id="6.10.250.3080">
    <property type="match status" value="1"/>
</dbReference>
<dbReference type="GO" id="GO:0051213">
    <property type="term" value="F:dioxygenase activity"/>
    <property type="evidence" value="ECO:0007669"/>
    <property type="project" value="UniProtKB-KW"/>
</dbReference>
<dbReference type="InterPro" id="IPR022232">
    <property type="entry name" value="TPPII_C_art"/>
</dbReference>
<evidence type="ECO:0000256" key="4">
    <source>
        <dbReference type="ARBA" id="ARBA00020244"/>
    </source>
</evidence>
<dbReference type="InterPro" id="IPR006620">
    <property type="entry name" value="Pro_4_hyd_alph"/>
</dbReference>
<feature type="active site" description="Charge relay system" evidence="14">
    <location>
        <position position="1477"/>
    </location>
</feature>
<feature type="compositionally biased region" description="Acidic residues" evidence="15">
    <location>
        <begin position="569"/>
        <end position="579"/>
    </location>
</feature>
<evidence type="ECO:0000256" key="8">
    <source>
        <dbReference type="ARBA" id="ARBA00022801"/>
    </source>
</evidence>
<dbReference type="GO" id="GO:0004177">
    <property type="term" value="F:aminopeptidase activity"/>
    <property type="evidence" value="ECO:0007669"/>
    <property type="project" value="UniProtKB-KW"/>
</dbReference>
<dbReference type="Pfam" id="PF12580">
    <property type="entry name" value="TPPII"/>
    <property type="match status" value="1"/>
</dbReference>
<feature type="compositionally biased region" description="Acidic residues" evidence="15">
    <location>
        <begin position="356"/>
        <end position="382"/>
    </location>
</feature>
<evidence type="ECO:0000256" key="14">
    <source>
        <dbReference type="PROSITE-ProRule" id="PRU01240"/>
    </source>
</evidence>
<feature type="compositionally biased region" description="Basic and acidic residues" evidence="15">
    <location>
        <begin position="628"/>
        <end position="656"/>
    </location>
</feature>
<sequence length="2284" mass="255587">MFAILGDGYQGKKSPHTVMEKFEGVTLNRTALLVYFGLLDPKYLELYLRLTDTAKVKVQEFFQVKKQLYFTYTHLVCRSALPDRHGPQLKPSVLDSPTNRTDFSHPIHADNCNVLDDNICEKLPPAYTWRDYSAIIYLNNDFEGGEFIFAADANAAQIQSVVQPKCGRMIAFSSGSENLHGVKAVKKGSRCAIGVWFTFDPEHEETERITARQVLVTFEFVFKVVQGEAESEGPSESECRPYIEKALKELETGETGTTGTPETGDSKEDVPTVEVTTDDSDHQKGEGDDDTHEEGTESIESVEADQNVPDAQQSESEDTQEEVSAEGTETEQEAEDTDTQEETDGGEEPAAGTSAESDDQQTEEGGESEETAADDEDTTETEADSKEQSVEAETVAEFEAERTEEDEDTRESVEEKGSKDDAETEDSDDTKEETDDDTKEEGDDTKEEGDDTKEESDDTKEEGDDTKEEGDDTKEETDDTKEESEEKEEITGQQTSQETQEEADETKEESGEGEQGEQQESAEGEKGSVEEEPGESVEAQASQEGEDETKEDDKDEDDTKEDDKNETAEDKDETAEDDKSDTAQDDKSEITEDDKSDTKEDEDAQEATEEQEGGSPEAETPGDADAASAEKDDSSPDDAKQEESKEDEPAGDAKQEESEESVVGEDKESAEGETQSAEGDETEKTSDEEGDSASAPEEELSLDIEIPSELRDRRHVEHLLKLDDEASETEKITNRVAEITLRELKKLYENAIKPLEVLYKYRDLSNRHFGDAEIFSKPLILFMGPWSGGKSSIINYLLDNEYNETSLRTGAEPSPAYFNILMYGEEPEILDGTQLAADFTFSGLQKFGQGLEERLRGVKLPSKLLEKVNIVEIPGILEVRKQVSRVFPFNDACQWFIDRADIIFLVYDPSKLDVGPETEAILDQLKGREHQSRIILNKADQVKPEELMRVQGALIWNISPLMSSAQPPVMYTTSLWSRPYESWAPVRLLQAQERAFLRDLRTAVDKRIENKIASARRFAVRVRNHAKMVDCYLTTYYNHKSVFGNRKQVADEIIEHPQDYHIYEGLSTLTNISRYDLPDPDVYRDFFKLNALYDFQQLSATCTYFRGCPINRLDVAIAYDLPELIGKHKRLMESALTEANQAPELIQEHLVCRIGVKHAYDLYPERLQERMASEYKEKKWDEYHRKSVAEANRQLIEFDSKHTSSSLSDTEKLTKEDLEAKLEILTTSEKKFHDAGPVYDCVLFHDGEKWQCCVDTTEQGDLERCHVLGEYSLTHEYFPLTSSDKLNFSMNVHDNGNILELVVMSAILASHGTHVASIASAFFPDCPQECGVAPGAQIASFTIGDGRLGSMETGTALVRAITKLMELSKEQKIHVINMSYGEHAHFSDAGRIGELMNEVVNKYGVIWVASAGNHGPALSTIGTPPDISQETIIGVGAYVSPEMMVAAYSMRQKLPGGAVTSVPNCTLRYSQLMNGTSMASPHVAGAVSIILSGLMRLDCPYSPFSVKRAIENTAFILPDVEVFAQGSGLLQVDKCFDFLVQHKEVPERDIRFHVSCGSSNSKGIYLRSKPTNTCSSYNISVEPHFLDSDNVAADVKINFNMKLALVCNASYVSCPTHLDLSNASRVFAIKVDPTALSVGVHSTFISAFDVQSVAKGPVFKIPITVIQPYEIASSKHAVSFTSVLFKPNSIKRHFLVVPHFATWAVLRMSSTDPKGVGRFVVHTMHLLPKQSCKTLESNKAVTVTSNVDSIISFQVRSNVVLEVAIAKYWANLGDLNLDYSISFHGIKPNQESIMMHAADGIHSLEVTSLQGEEILPSITLKNSVQILKPNEGKVSPLTSRDVIPPSRQIYELLLVYSFTLTKSTEVSPNVALLSDVLYESEFESQLWMLFDSNKQLLGCGDAYPSKYSIKLEKGDYVIRLHVRHEKKEYLDKLSDVPLLLQQKLSNAINLDVYNSYLQAIVAGKKANVSHGLHSTVMPFYIAPLPADKFVAKSNNPAQLLTGYISYCKDDLGKKVDSHPFKYVLLEGSSKKSSNGTNNSSDKSKLDECKEAVRDLKTQFLGKMDVATAEKLYEEYTGEFPDHLPLHTAFLQVLDPLDVKRALPNLTSRSFQFTKDTQNKITSVCDKALESLNEESILAFTAMKADLRPDASKIKTSMDQKKNIYLECLCRKGIALCRLYFLEETNKTEILESVSKIWKSFVRFVDPSDSKVVTSYIIYFMLWHAKVYKQFGRLLKYAIRLQDERPSKELEEKIIELYKLNEWEYLASHFLRNLPSKFPSAYRPF</sequence>
<feature type="compositionally biased region" description="Acidic residues" evidence="15">
    <location>
        <begin position="688"/>
        <end position="702"/>
    </location>
</feature>
<evidence type="ECO:0000256" key="13">
    <source>
        <dbReference type="ARBA" id="ARBA00032232"/>
    </source>
</evidence>
<comment type="caution">
    <text evidence="17">The sequence shown here is derived from an EMBL/GenBank/DDBJ whole genome shotgun (WGS) entry which is preliminary data.</text>
</comment>
<proteinExistence type="inferred from homology"/>
<dbReference type="Gene3D" id="1.10.268.20">
    <property type="match status" value="2"/>
</dbReference>
<dbReference type="FunFam" id="2.60.40.3170:FF:000003">
    <property type="entry name" value="tripeptidyl-peptidase 2"/>
    <property type="match status" value="1"/>
</dbReference>
<evidence type="ECO:0000256" key="15">
    <source>
        <dbReference type="SAM" id="MobiDB-lite"/>
    </source>
</evidence>
<dbReference type="GO" id="GO:0008240">
    <property type="term" value="F:tripeptidyl-peptidase activity"/>
    <property type="evidence" value="ECO:0007669"/>
    <property type="project" value="UniProtKB-EC"/>
</dbReference>
<dbReference type="GO" id="GO:0016705">
    <property type="term" value="F:oxidoreductase activity, acting on paired donors, with incorporation or reduction of molecular oxygen"/>
    <property type="evidence" value="ECO:0007669"/>
    <property type="project" value="InterPro"/>
</dbReference>
<dbReference type="Gene3D" id="2.60.40.3170">
    <property type="match status" value="1"/>
</dbReference>
<dbReference type="Pfam" id="PF00082">
    <property type="entry name" value="Peptidase_S8"/>
    <property type="match status" value="1"/>
</dbReference>
<dbReference type="SUPFAM" id="SSF52540">
    <property type="entry name" value="P-loop containing nucleoside triphosphate hydrolases"/>
    <property type="match status" value="1"/>
</dbReference>
<reference evidence="17" key="2">
    <citation type="submission" date="2021-08" db="EMBL/GenBank/DDBJ databases">
        <authorList>
            <person name="Eriksson T."/>
        </authorList>
    </citation>
    <scope>NUCLEOTIDE SEQUENCE</scope>
    <source>
        <strain evidence="17">Stoneville</strain>
        <tissue evidence="17">Whole head</tissue>
    </source>
</reference>
<evidence type="ECO:0000256" key="10">
    <source>
        <dbReference type="ARBA" id="ARBA00022964"/>
    </source>
</evidence>
<dbReference type="Gene3D" id="2.60.120.620">
    <property type="entry name" value="q2cbj1_9rhob like domain"/>
    <property type="match status" value="1"/>
</dbReference>
<dbReference type="InterPro" id="IPR048383">
    <property type="entry name" value="TPPII_Ig-like-1"/>
</dbReference>
<dbReference type="GO" id="GO:0005506">
    <property type="term" value="F:iron ion binding"/>
    <property type="evidence" value="ECO:0007669"/>
    <property type="project" value="InterPro"/>
</dbReference>
<feature type="active site" description="Charge relay system" evidence="14">
    <location>
        <position position="1294"/>
    </location>
</feature>
<dbReference type="Pfam" id="PF13640">
    <property type="entry name" value="2OG-FeII_Oxy_3"/>
    <property type="match status" value="1"/>
</dbReference>
<feature type="compositionally biased region" description="Acidic residues" evidence="15">
    <location>
        <begin position="287"/>
        <end position="303"/>
    </location>
</feature>
<dbReference type="InterPro" id="IPR015500">
    <property type="entry name" value="Peptidase_S8_subtilisin-rel"/>
</dbReference>
<evidence type="ECO:0000259" key="16">
    <source>
        <dbReference type="PROSITE" id="PS51471"/>
    </source>
</evidence>
<dbReference type="SMART" id="SM00702">
    <property type="entry name" value="P4Hc"/>
    <property type="match status" value="1"/>
</dbReference>
<feature type="compositionally biased region" description="Acidic residues" evidence="15">
    <location>
        <begin position="591"/>
        <end position="612"/>
    </location>
</feature>
<feature type="domain" description="Fe2OG dioxygenase" evidence="16">
    <location>
        <begin position="83"/>
        <end position="199"/>
    </location>
</feature>
<dbReference type="InterPro" id="IPR022398">
    <property type="entry name" value="Peptidase_S8_His-AS"/>
</dbReference>
<feature type="active site" description="Charge relay system" evidence="14">
    <location>
        <position position="1311"/>
    </location>
</feature>
<evidence type="ECO:0000256" key="9">
    <source>
        <dbReference type="ARBA" id="ARBA00022825"/>
    </source>
</evidence>
<dbReference type="InterPro" id="IPR036852">
    <property type="entry name" value="Peptidase_S8/S53_dom_sf"/>
</dbReference>
<dbReference type="InterPro" id="IPR031692">
    <property type="entry name" value="EHD_N"/>
</dbReference>
<dbReference type="CDD" id="cd09913">
    <property type="entry name" value="EHD"/>
    <property type="match status" value="1"/>
</dbReference>
<keyword evidence="6 14" id="KW-0645">Protease</keyword>
<dbReference type="InterPro" id="IPR045063">
    <property type="entry name" value="Dynamin_N"/>
</dbReference>
<dbReference type="EC" id="3.4.14.10" evidence="3"/>
<dbReference type="GO" id="GO:0006508">
    <property type="term" value="P:proteolysis"/>
    <property type="evidence" value="ECO:0007669"/>
    <property type="project" value="UniProtKB-KW"/>
</dbReference>
<dbReference type="Pfam" id="PF21316">
    <property type="entry name" value="TPPII_GBD"/>
    <property type="match status" value="1"/>
</dbReference>
<comment type="catalytic activity">
    <reaction evidence="1">
        <text>Release of an N-terminal tripeptide from a polypeptide.</text>
        <dbReference type="EC" id="3.4.14.10"/>
    </reaction>
</comment>
<name>A0A8J6LBN6_TENMO</name>
<keyword evidence="12" id="KW-0408">Iron</keyword>
<comment type="cofactor">
    <cofactor evidence="2">
        <name>L-ascorbate</name>
        <dbReference type="ChEBI" id="CHEBI:38290"/>
    </cofactor>
</comment>
<gene>
    <name evidence="17" type="ORF">GEV33_006779</name>
</gene>
<evidence type="ECO:0000256" key="5">
    <source>
        <dbReference type="ARBA" id="ARBA00022438"/>
    </source>
</evidence>
<dbReference type="InterPro" id="IPR000209">
    <property type="entry name" value="Peptidase_S8/S53_dom"/>
</dbReference>
<keyword evidence="10" id="KW-0223">Dioxygenase</keyword>
<dbReference type="Pfam" id="PF21223">
    <property type="entry name" value="TPPII_Ig-like-1"/>
    <property type="match status" value="1"/>
</dbReference>
<dbReference type="PROSITE" id="PS00137">
    <property type="entry name" value="SUBTILASE_HIS"/>
    <property type="match status" value="1"/>
</dbReference>
<feature type="compositionally biased region" description="Acidic residues" evidence="15">
    <location>
        <begin position="315"/>
        <end position="347"/>
    </location>
</feature>
<dbReference type="PRINTS" id="PR00723">
    <property type="entry name" value="SUBTILISIN"/>
</dbReference>
<feature type="compositionally biased region" description="Basic and acidic residues" evidence="15">
    <location>
        <begin position="580"/>
        <end position="590"/>
    </location>
</feature>
<keyword evidence="11" id="KW-0560">Oxidoreductase</keyword>
<dbReference type="InterPro" id="IPR022229">
    <property type="entry name" value="TPPII_Ig-like-2"/>
</dbReference>
<feature type="compositionally biased region" description="Basic and acidic residues" evidence="15">
    <location>
        <begin position="410"/>
        <end position="421"/>
    </location>
</feature>
<feature type="compositionally biased region" description="Acidic residues" evidence="15">
    <location>
        <begin position="499"/>
        <end position="522"/>
    </location>
</feature>
<dbReference type="InterPro" id="IPR046940">
    <property type="entry name" value="TPPII_Ig-like_sf"/>
</dbReference>
<dbReference type="InterPro" id="IPR005123">
    <property type="entry name" value="Oxoglu/Fe-dep_dioxygenase_dom"/>
</dbReference>
<comment type="similarity">
    <text evidence="14">Belongs to the peptidase S8 family.</text>
</comment>
<dbReference type="Pfam" id="PF12583">
    <property type="entry name" value="TPPII_C"/>
    <property type="match status" value="1"/>
</dbReference>
<dbReference type="InterPro" id="IPR023828">
    <property type="entry name" value="Peptidase_S8_Ser-AS"/>
</dbReference>
<dbReference type="GO" id="GO:0031418">
    <property type="term" value="F:L-ascorbic acid binding"/>
    <property type="evidence" value="ECO:0007669"/>
    <property type="project" value="InterPro"/>
</dbReference>
<accession>A0A8J6LBN6</accession>
<dbReference type="Pfam" id="PF16880">
    <property type="entry name" value="EHD_N"/>
    <property type="match status" value="1"/>
</dbReference>
<dbReference type="InterPro" id="IPR044862">
    <property type="entry name" value="Pro_4_hyd_alph_FE2OG_OXY"/>
</dbReference>
<dbReference type="Proteomes" id="UP000719412">
    <property type="component" value="Unassembled WGS sequence"/>
</dbReference>
<keyword evidence="7" id="KW-0479">Metal-binding</keyword>
<feature type="compositionally biased region" description="Low complexity" evidence="15">
    <location>
        <begin position="253"/>
        <end position="263"/>
    </location>
</feature>
<dbReference type="Gene3D" id="1.25.40.710">
    <property type="match status" value="1"/>
</dbReference>
<evidence type="ECO:0000313" key="18">
    <source>
        <dbReference type="Proteomes" id="UP000719412"/>
    </source>
</evidence>
<evidence type="ECO:0000313" key="17">
    <source>
        <dbReference type="EMBL" id="KAH0816009.1"/>
    </source>
</evidence>
<dbReference type="PANTHER" id="PTHR43681:SF1">
    <property type="entry name" value="SARCALUMENIN"/>
    <property type="match status" value="1"/>
</dbReference>
<dbReference type="Gene3D" id="3.40.50.200">
    <property type="entry name" value="Peptidase S8/S53 domain"/>
    <property type="match status" value="1"/>
</dbReference>
<dbReference type="InterPro" id="IPR048384">
    <property type="entry name" value="TPPII_GBD"/>
</dbReference>
<keyword evidence="18" id="KW-1185">Reference proteome</keyword>
<dbReference type="SUPFAM" id="SSF52743">
    <property type="entry name" value="Subtilisin-like"/>
    <property type="match status" value="1"/>
</dbReference>
<feature type="region of interest" description="Disordered" evidence="15">
    <location>
        <begin position="248"/>
        <end position="709"/>
    </location>
</feature>
<dbReference type="PROSITE" id="PS51471">
    <property type="entry name" value="FE2OG_OXY"/>
    <property type="match status" value="1"/>
</dbReference>